<dbReference type="PROSITE" id="PS51099">
    <property type="entry name" value="PTS_EIIB_TYPE_2"/>
    <property type="match status" value="1"/>
</dbReference>
<dbReference type="SUPFAM" id="SSF52794">
    <property type="entry name" value="PTS system IIB component-like"/>
    <property type="match status" value="1"/>
</dbReference>
<keyword evidence="4" id="KW-1185">Reference proteome</keyword>
<proteinExistence type="predicted"/>
<dbReference type="GO" id="GO:0009401">
    <property type="term" value="P:phosphoenolpyruvate-dependent sugar phosphotransferase system"/>
    <property type="evidence" value="ECO:0007669"/>
    <property type="project" value="InterPro"/>
</dbReference>
<dbReference type="STRING" id="1236220.SAMN04488112_12246"/>
<name>A0A1G6QLB7_9BACL</name>
<dbReference type="AlphaFoldDB" id="A0A1G6QLB7"/>
<organism evidence="3 4">
    <name type="scientific">Melghirimyces thermohalophilus</name>
    <dbReference type="NCBI Taxonomy" id="1236220"/>
    <lineage>
        <taxon>Bacteria</taxon>
        <taxon>Bacillati</taxon>
        <taxon>Bacillota</taxon>
        <taxon>Bacilli</taxon>
        <taxon>Bacillales</taxon>
        <taxon>Thermoactinomycetaceae</taxon>
        <taxon>Melghirimyces</taxon>
    </lineage>
</organism>
<accession>A0A1G6QLB7</accession>
<evidence type="ECO:0000313" key="3">
    <source>
        <dbReference type="EMBL" id="SDC93159.1"/>
    </source>
</evidence>
<gene>
    <name evidence="3" type="ORF">SAMN04488112_12246</name>
</gene>
<evidence type="ECO:0000259" key="2">
    <source>
        <dbReference type="PROSITE" id="PS51099"/>
    </source>
</evidence>
<dbReference type="GO" id="GO:0008982">
    <property type="term" value="F:protein-N(PI)-phosphohistidine-sugar phosphotransferase activity"/>
    <property type="evidence" value="ECO:0007669"/>
    <property type="project" value="InterPro"/>
</dbReference>
<dbReference type="Proteomes" id="UP000199387">
    <property type="component" value="Unassembled WGS sequence"/>
</dbReference>
<dbReference type="RefSeq" id="WP_176758012.1">
    <property type="nucleotide sequence ID" value="NZ_FMZA01000022.1"/>
</dbReference>
<protein>
    <submittedName>
        <fullName evidence="3">PTS system, ascorbate-specific IIB component</fullName>
    </submittedName>
</protein>
<dbReference type="EMBL" id="FMZA01000022">
    <property type="protein sequence ID" value="SDC93159.1"/>
    <property type="molecule type" value="Genomic_DNA"/>
</dbReference>
<dbReference type="InterPro" id="IPR013011">
    <property type="entry name" value="PTS_EIIB_2"/>
</dbReference>
<reference evidence="3 4" key="1">
    <citation type="submission" date="2016-10" db="EMBL/GenBank/DDBJ databases">
        <authorList>
            <person name="de Groot N.N."/>
        </authorList>
    </citation>
    <scope>NUCLEOTIDE SEQUENCE [LARGE SCALE GENOMIC DNA]</scope>
    <source>
        <strain evidence="3 4">DSM 45514</strain>
    </source>
</reference>
<dbReference type="Pfam" id="PF02302">
    <property type="entry name" value="PTS_IIB"/>
    <property type="match status" value="1"/>
</dbReference>
<dbReference type="InterPro" id="IPR036095">
    <property type="entry name" value="PTS_EIIB-like_sf"/>
</dbReference>
<sequence>MKKILVVCSNGLGSSLMLKSNIQKVLGEKGIQAKVDHCDLGSARAAASDVDLVVTSAMLAQELEDLQTPVVTILNFISVQEIEEKVVGQL</sequence>
<evidence type="ECO:0000256" key="1">
    <source>
        <dbReference type="ARBA" id="ARBA00022679"/>
    </source>
</evidence>
<dbReference type="InterPro" id="IPR003501">
    <property type="entry name" value="PTS_EIIB_2/3"/>
</dbReference>
<evidence type="ECO:0000313" key="4">
    <source>
        <dbReference type="Proteomes" id="UP000199387"/>
    </source>
</evidence>
<keyword evidence="1" id="KW-0808">Transferase</keyword>
<feature type="domain" description="PTS EIIB type-2" evidence="2">
    <location>
        <begin position="2"/>
        <end position="90"/>
    </location>
</feature>
<dbReference type="CDD" id="cd05563">
    <property type="entry name" value="PTS_IIB_ascorbate"/>
    <property type="match status" value="1"/>
</dbReference>
<dbReference type="Gene3D" id="3.40.50.2300">
    <property type="match status" value="1"/>
</dbReference>